<keyword evidence="9 13" id="KW-0460">Magnesium</keyword>
<evidence type="ECO:0000313" key="15">
    <source>
        <dbReference type="EMBL" id="KKS70079.1"/>
    </source>
</evidence>
<dbReference type="Pfam" id="PF02912">
    <property type="entry name" value="Phe_tRNA-synt_N"/>
    <property type="match status" value="1"/>
</dbReference>
<evidence type="ECO:0000256" key="6">
    <source>
        <dbReference type="ARBA" id="ARBA00022723"/>
    </source>
</evidence>
<dbReference type="SUPFAM" id="SSF55681">
    <property type="entry name" value="Class II aaRS and biotin synthetases"/>
    <property type="match status" value="1"/>
</dbReference>
<comment type="caution">
    <text evidence="15">The sequence shown here is derived from an EMBL/GenBank/DDBJ whole genome shotgun (WGS) entry which is preliminary data.</text>
</comment>
<comment type="cofactor">
    <cofactor evidence="13">
        <name>Mg(2+)</name>
        <dbReference type="ChEBI" id="CHEBI:18420"/>
    </cofactor>
    <text evidence="13">Binds 2 magnesium ions per tetramer.</text>
</comment>
<comment type="subunit">
    <text evidence="3 13">Tetramer of two alpha and two beta subunits.</text>
</comment>
<dbReference type="GO" id="GO:0004826">
    <property type="term" value="F:phenylalanine-tRNA ligase activity"/>
    <property type="evidence" value="ECO:0007669"/>
    <property type="project" value="UniProtKB-UniRule"/>
</dbReference>
<dbReference type="EC" id="6.1.1.20" evidence="13"/>
<evidence type="ECO:0000256" key="9">
    <source>
        <dbReference type="ARBA" id="ARBA00022842"/>
    </source>
</evidence>
<evidence type="ECO:0000256" key="7">
    <source>
        <dbReference type="ARBA" id="ARBA00022741"/>
    </source>
</evidence>
<comment type="catalytic activity">
    <reaction evidence="12 13">
        <text>tRNA(Phe) + L-phenylalanine + ATP = L-phenylalanyl-tRNA(Phe) + AMP + diphosphate + H(+)</text>
        <dbReference type="Rhea" id="RHEA:19413"/>
        <dbReference type="Rhea" id="RHEA-COMP:9668"/>
        <dbReference type="Rhea" id="RHEA-COMP:9699"/>
        <dbReference type="ChEBI" id="CHEBI:15378"/>
        <dbReference type="ChEBI" id="CHEBI:30616"/>
        <dbReference type="ChEBI" id="CHEBI:33019"/>
        <dbReference type="ChEBI" id="CHEBI:58095"/>
        <dbReference type="ChEBI" id="CHEBI:78442"/>
        <dbReference type="ChEBI" id="CHEBI:78531"/>
        <dbReference type="ChEBI" id="CHEBI:456215"/>
        <dbReference type="EC" id="6.1.1.20"/>
    </reaction>
</comment>
<dbReference type="HAMAP" id="MF_00281">
    <property type="entry name" value="Phe_tRNA_synth_alpha1"/>
    <property type="match status" value="1"/>
</dbReference>
<dbReference type="InterPro" id="IPR006195">
    <property type="entry name" value="aa-tRNA-synth_II"/>
</dbReference>
<comment type="similarity">
    <text evidence="2 13">Belongs to the class-II aminoacyl-tRNA synthetase family. Phe-tRNA synthetase alpha subunit type 1 subfamily.</text>
</comment>
<evidence type="ECO:0000256" key="4">
    <source>
        <dbReference type="ARBA" id="ARBA00022490"/>
    </source>
</evidence>
<dbReference type="InterPro" id="IPR010978">
    <property type="entry name" value="tRNA-bd_arm"/>
</dbReference>
<evidence type="ECO:0000256" key="8">
    <source>
        <dbReference type="ARBA" id="ARBA00022840"/>
    </source>
</evidence>
<protein>
    <recommendedName>
        <fullName evidence="13">Phenylalanine--tRNA ligase alpha subunit</fullName>
        <ecNumber evidence="13">6.1.1.20</ecNumber>
    </recommendedName>
    <alternativeName>
        <fullName evidence="13">Phenylalanyl-tRNA synthetase alpha subunit</fullName>
        <shortName evidence="13">PheRS</shortName>
    </alternativeName>
</protein>
<evidence type="ECO:0000256" key="3">
    <source>
        <dbReference type="ARBA" id="ARBA00011209"/>
    </source>
</evidence>
<keyword evidence="7 13" id="KW-0547">Nucleotide-binding</keyword>
<dbReference type="InterPro" id="IPR004188">
    <property type="entry name" value="Phe-tRNA_ligase_II_N"/>
</dbReference>
<dbReference type="EMBL" id="LCEK01000069">
    <property type="protein sequence ID" value="KKS70079.1"/>
    <property type="molecule type" value="Genomic_DNA"/>
</dbReference>
<evidence type="ECO:0000256" key="5">
    <source>
        <dbReference type="ARBA" id="ARBA00022598"/>
    </source>
</evidence>
<feature type="binding site" evidence="13">
    <location>
        <position position="270"/>
    </location>
    <ligand>
        <name>Mg(2+)</name>
        <dbReference type="ChEBI" id="CHEBI:18420"/>
        <note>shared with beta subunit</note>
    </ligand>
</feature>
<feature type="domain" description="Aminoacyl-transfer RNA synthetases class-II family profile" evidence="14">
    <location>
        <begin position="117"/>
        <end position="333"/>
    </location>
</feature>
<dbReference type="InterPro" id="IPR002319">
    <property type="entry name" value="Phenylalanyl-tRNA_Synthase"/>
</dbReference>
<evidence type="ECO:0000256" key="12">
    <source>
        <dbReference type="ARBA" id="ARBA00049255"/>
    </source>
</evidence>
<keyword evidence="10 13" id="KW-0648">Protein biosynthesis</keyword>
<dbReference type="SUPFAM" id="SSF46589">
    <property type="entry name" value="tRNA-binding arm"/>
    <property type="match status" value="1"/>
</dbReference>
<sequence>MTTVMLKEKIENLKKQFLAEIEKIKPSEEALFELEKRYVGRKSEFISILKNLKNLTPEERRQIGELANNTKNEIFEIIKNKKTEIESGSFDAEKEKIDVTIPGKKKSVGHFNPISLVRRDIEDVFTSMGYEIADGPEIENEWYNFDALNIPKDHPARDMQDTFWLRSQTNADGTRKDADNFSMRSQTSAVQARYMEKNKPPLRIIVPGKCFRREATDTTHEHTFYQFEALIVGEDVNVGNLKFTAKEFFSAFFKQDVDVRLRPSYFPFTEPSFEFDISCTVCGGKGCKACKWAGWLELGGAGMVNQNVFVSAGYPRNKYQGFAWGFGLERLAMTRYKIDDVRLFHSGDLRFVKQF</sequence>
<dbReference type="PROSITE" id="PS50862">
    <property type="entry name" value="AA_TRNA_LIGASE_II"/>
    <property type="match status" value="1"/>
</dbReference>
<dbReference type="Pfam" id="PF01409">
    <property type="entry name" value="tRNA-synt_2d"/>
    <property type="match status" value="1"/>
</dbReference>
<comment type="subcellular location">
    <subcellularLocation>
        <location evidence="1 13">Cytoplasm</location>
    </subcellularLocation>
</comment>
<evidence type="ECO:0000259" key="14">
    <source>
        <dbReference type="PROSITE" id="PS50862"/>
    </source>
</evidence>
<dbReference type="CDD" id="cd00496">
    <property type="entry name" value="PheRS_alpha_core"/>
    <property type="match status" value="1"/>
</dbReference>
<evidence type="ECO:0000256" key="11">
    <source>
        <dbReference type="ARBA" id="ARBA00023146"/>
    </source>
</evidence>
<dbReference type="GO" id="GO:0006432">
    <property type="term" value="P:phenylalanyl-tRNA aminoacylation"/>
    <property type="evidence" value="ECO:0007669"/>
    <property type="project" value="UniProtKB-UniRule"/>
</dbReference>
<keyword evidence="8 13" id="KW-0067">ATP-binding</keyword>
<dbReference type="InterPro" id="IPR022911">
    <property type="entry name" value="Phe_tRNA_ligase_alpha1_bac"/>
</dbReference>
<dbReference type="AlphaFoldDB" id="A0A0G1BA38"/>
<organism evidence="15 16">
    <name type="scientific">Candidatus Magasanikbacteria bacterium GW2011_GWE2_42_7</name>
    <dbReference type="NCBI Taxonomy" id="1619052"/>
    <lineage>
        <taxon>Bacteria</taxon>
        <taxon>Candidatus Magasanikiibacteriota</taxon>
    </lineage>
</organism>
<dbReference type="PATRIC" id="fig|1619052.3.peg.1073"/>
<dbReference type="Gene3D" id="3.30.930.10">
    <property type="entry name" value="Bira Bifunctional Protein, Domain 2"/>
    <property type="match status" value="1"/>
</dbReference>
<keyword evidence="4 13" id="KW-0963">Cytoplasm</keyword>
<evidence type="ECO:0000256" key="2">
    <source>
        <dbReference type="ARBA" id="ARBA00010207"/>
    </source>
</evidence>
<evidence type="ECO:0000256" key="13">
    <source>
        <dbReference type="HAMAP-Rule" id="MF_00281"/>
    </source>
</evidence>
<evidence type="ECO:0000256" key="10">
    <source>
        <dbReference type="ARBA" id="ARBA00022917"/>
    </source>
</evidence>
<dbReference type="GO" id="GO:0005737">
    <property type="term" value="C:cytoplasm"/>
    <property type="evidence" value="ECO:0007669"/>
    <property type="project" value="UniProtKB-SubCell"/>
</dbReference>
<keyword evidence="6 13" id="KW-0479">Metal-binding</keyword>
<dbReference type="PANTHER" id="PTHR11538">
    <property type="entry name" value="PHENYLALANYL-TRNA SYNTHETASE"/>
    <property type="match status" value="1"/>
</dbReference>
<dbReference type="GO" id="GO:0000049">
    <property type="term" value="F:tRNA binding"/>
    <property type="evidence" value="ECO:0007669"/>
    <property type="project" value="InterPro"/>
</dbReference>
<reference evidence="15 16" key="1">
    <citation type="journal article" date="2015" name="Nature">
        <title>rRNA introns, odd ribosomes, and small enigmatic genomes across a large radiation of phyla.</title>
        <authorList>
            <person name="Brown C.T."/>
            <person name="Hug L.A."/>
            <person name="Thomas B.C."/>
            <person name="Sharon I."/>
            <person name="Castelle C.J."/>
            <person name="Singh A."/>
            <person name="Wilkins M.J."/>
            <person name="Williams K.H."/>
            <person name="Banfield J.F."/>
        </authorList>
    </citation>
    <scope>NUCLEOTIDE SEQUENCE [LARGE SCALE GENOMIC DNA]</scope>
</reference>
<dbReference type="GO" id="GO:0000287">
    <property type="term" value="F:magnesium ion binding"/>
    <property type="evidence" value="ECO:0007669"/>
    <property type="project" value="UniProtKB-UniRule"/>
</dbReference>
<dbReference type="PANTHER" id="PTHR11538:SF41">
    <property type="entry name" value="PHENYLALANINE--TRNA LIGASE, MITOCHONDRIAL"/>
    <property type="match status" value="1"/>
</dbReference>
<name>A0A0G1BA38_9BACT</name>
<dbReference type="GO" id="GO:0005524">
    <property type="term" value="F:ATP binding"/>
    <property type="evidence" value="ECO:0007669"/>
    <property type="project" value="UniProtKB-UniRule"/>
</dbReference>
<dbReference type="InterPro" id="IPR045864">
    <property type="entry name" value="aa-tRNA-synth_II/BPL/LPL"/>
</dbReference>
<dbReference type="InterPro" id="IPR004529">
    <property type="entry name" value="Phe-tRNA-synth_IIc_asu"/>
</dbReference>
<evidence type="ECO:0000313" key="16">
    <source>
        <dbReference type="Proteomes" id="UP000033867"/>
    </source>
</evidence>
<dbReference type="NCBIfam" id="TIGR00468">
    <property type="entry name" value="pheS"/>
    <property type="match status" value="1"/>
</dbReference>
<accession>A0A0G1BA38</accession>
<gene>
    <name evidence="13" type="primary">pheS</name>
    <name evidence="15" type="ORF">UV42_C0069G0002</name>
</gene>
<proteinExistence type="inferred from homology"/>
<keyword evidence="11 13" id="KW-0030">Aminoacyl-tRNA synthetase</keyword>
<dbReference type="Proteomes" id="UP000033867">
    <property type="component" value="Unassembled WGS sequence"/>
</dbReference>
<evidence type="ECO:0000256" key="1">
    <source>
        <dbReference type="ARBA" id="ARBA00004496"/>
    </source>
</evidence>
<keyword evidence="5 13" id="KW-0436">Ligase</keyword>